<dbReference type="AlphaFoldDB" id="A0A5P3XDU3"/>
<dbReference type="Proteomes" id="UP000326961">
    <property type="component" value="Chromosome"/>
</dbReference>
<accession>A0A5P3XDU3</accession>
<sequence length="286" mass="34648">MNDKILEIIIYELRLNKEMSFMDIVRKVWDRGVNCKQQTVANILHIHCVNHKRLRKKPCFEKVKYGVWKLYDNKNKIENKSIGLLEEKTINNKLISEESIKHTVIKEIHNFFKKYKHKDIDFYGEAELQLKLGWHFMQCLSNIIIQVERPISEYGINKKLNKKEIDIVLIDKSSNEKYLIELKSHFYRQSAYNKRIHFTLKDIEFLERLKETNVFKMVASVCFTESHYYYEIPEKSNAQYSDFRRFHRIKKGVYTLTKECDVNIKNNYEIKWIKLKDNNRYYVIEV</sequence>
<dbReference type="EMBL" id="CP032452">
    <property type="protein sequence ID" value="QEZ67973.1"/>
    <property type="molecule type" value="Genomic_DNA"/>
</dbReference>
<gene>
    <name evidence="1" type="ORF">D4A35_03120</name>
</gene>
<protein>
    <submittedName>
        <fullName evidence="1">Uncharacterized protein</fullName>
    </submittedName>
</protein>
<dbReference type="RefSeq" id="WP_150885828.1">
    <property type="nucleotide sequence ID" value="NZ_CP032452.1"/>
</dbReference>
<organism evidence="1 2">
    <name type="scientific">Paraclostridium bifermentans</name>
    <name type="common">Clostridium bifermentans</name>
    <dbReference type="NCBI Taxonomy" id="1490"/>
    <lineage>
        <taxon>Bacteria</taxon>
        <taxon>Bacillati</taxon>
        <taxon>Bacillota</taxon>
        <taxon>Clostridia</taxon>
        <taxon>Peptostreptococcales</taxon>
        <taxon>Peptostreptococcaceae</taxon>
        <taxon>Paraclostridium</taxon>
    </lineage>
</organism>
<reference evidence="1 2" key="1">
    <citation type="submission" date="2018-09" db="EMBL/GenBank/DDBJ databases">
        <title>A clostridial neurotoxin that targets Anopheles mosquitoes.</title>
        <authorList>
            <person name="Contreras E."/>
            <person name="Masuyer G."/>
            <person name="Qureshi N."/>
            <person name="Chawla S."/>
            <person name="Lim H.L."/>
            <person name="Chen J."/>
            <person name="Stenmark P."/>
            <person name="Gill S."/>
        </authorList>
    </citation>
    <scope>NUCLEOTIDE SEQUENCE [LARGE SCALE GENOMIC DNA]</scope>
    <source>
        <strain evidence="1 2">Cbm</strain>
    </source>
</reference>
<name>A0A5P3XDU3_PARBF</name>
<proteinExistence type="predicted"/>
<evidence type="ECO:0000313" key="2">
    <source>
        <dbReference type="Proteomes" id="UP000326961"/>
    </source>
</evidence>
<evidence type="ECO:0000313" key="1">
    <source>
        <dbReference type="EMBL" id="QEZ67973.1"/>
    </source>
</evidence>